<feature type="compositionally biased region" description="Basic and acidic residues" evidence="1">
    <location>
        <begin position="572"/>
        <end position="586"/>
    </location>
</feature>
<feature type="compositionally biased region" description="Polar residues" evidence="1">
    <location>
        <begin position="32"/>
        <end position="49"/>
    </location>
</feature>
<dbReference type="VEuPathDB" id="FungiDB:CJJ07_003972"/>
<protein>
    <submittedName>
        <fullName evidence="2">Uncharacterized protein</fullName>
    </submittedName>
</protein>
<sequence length="1158" mass="128608">MQQLKKQWSADDLQKGSSTVNIMERRARLASPTKNRPLSNQSFDFQSLLPSPPKDSCLHDDIASKISNGSLSPEQIRRLSKSPIAKKLHISSSQYALPIPFKLQLPPRLSSKSAPASPEPSRGRVAKSIKPAEKALPPSPGSAFPRKLVFNGAKYEPADSSESEQELSFLKPSTPQKPPATITNRKKVARFAIKHQSMPLDQLSMIEEASNAGSFNSRASSTRLKTLPTLPKASEANASPDDNHNVSTGMSEPFSSPKSRNVLRKPPPDLELPIPVALNKPKLDLVPPPPPPIQLPTSVSTPMLSLRNHGQDNWSSADSSFSFPRKLETRVVTEAPRRRPDSFPSSSTNEIEVFPKTPEPVSSPDENVQNKSKEDDFEVFPLSPNEESSTQHTLKHSHACHHNLNLGDSAYLKISKRNFSDESKVSSISSFSSLGDALNLDRDPAVRLFNRDQTALSANIAKYLNEPRRGSSTRSAASTRSDASQSSWNSLQRSVDFSIRESASSSERSSLSSKSKKKAQLNKELPLPPEELELEGDSLSEHFEIPRHLNIAKKESMKSPALNVCEVASGTSEKELDIVSKDDVHLESMINKPIEDKLSESEKSEAQENAYENEERSEDNEEEEEGGDEESEFSKDSASSLDDGNSGVGRGFSFPNDMSNITNSEEAKRRLEHQRHINGSSRRQSLNRKLEQIEIPNLDDPDTLRKFPVKETRHHGISFNDLQQVKIKGLEKENDSVIEPIGIPSLAAKQHFSQMYGGSSDSDSSFEASSKTSKPYKAPLSNSSKPMPSSVSLAAIASRKSPIRHARHRLMYNFDFADIFQEPSPQSSAKTNGHLKGHKASKSISVPLEALKEAKKDKTKNATADAESFPAEKPPQSESDKEQPLNIVVAEPPKRVEYAVDFRDATAADTQQFSSTFGNAYYQRQMSTNSRRNLHTPSVNSNSRSSQSKFSDSLVTARETISTAPTDTDSITIDLTKEEYNVCMIKRSDSLLSYRSVIEKRDGKPVEVVLVDEDDNQTTLHRPTPEERDDLLSIYSRYMTGWERMKRPMRTPSQKLAASEASDVSGKSWANSESGFQVKTLDSPRHGKGNQQIRKATMPNINTLREYPMVNKTMASKRVQLTPKLGKGPSLNRETNVDYFDYNGTEKYDFDSFMKQRL</sequence>
<feature type="region of interest" description="Disordered" evidence="1">
    <location>
        <begin position="753"/>
        <end position="790"/>
    </location>
</feature>
<feature type="compositionally biased region" description="Basic and acidic residues" evidence="1">
    <location>
        <begin position="593"/>
        <end position="606"/>
    </location>
</feature>
<dbReference type="VEuPathDB" id="FungiDB:CJI97_001411"/>
<feature type="compositionally biased region" description="Low complexity" evidence="1">
    <location>
        <begin position="470"/>
        <end position="487"/>
    </location>
</feature>
<feature type="region of interest" description="Disordered" evidence="1">
    <location>
        <begin position="106"/>
        <end position="188"/>
    </location>
</feature>
<dbReference type="VEuPathDB" id="FungiDB:CJI96_0003041"/>
<feature type="compositionally biased region" description="Low complexity" evidence="1">
    <location>
        <begin position="110"/>
        <end position="120"/>
    </location>
</feature>
<proteinExistence type="predicted"/>
<feature type="compositionally biased region" description="Polar residues" evidence="1">
    <location>
        <begin position="245"/>
        <end position="259"/>
    </location>
</feature>
<name>A0A0L0NXK1_CANAR</name>
<feature type="region of interest" description="Disordered" evidence="1">
    <location>
        <begin position="467"/>
        <end position="535"/>
    </location>
</feature>
<feature type="compositionally biased region" description="Basic and acidic residues" evidence="1">
    <location>
        <begin position="850"/>
        <end position="860"/>
    </location>
</feature>
<accession>A0A0L0NXK1</accession>
<feature type="region of interest" description="Disordered" evidence="1">
    <location>
        <begin position="928"/>
        <end position="951"/>
    </location>
</feature>
<organism evidence="2 3">
    <name type="scientific">Candidozyma auris</name>
    <name type="common">Yeast</name>
    <name type="synonym">Candida auris</name>
    <dbReference type="NCBI Taxonomy" id="498019"/>
    <lineage>
        <taxon>Eukaryota</taxon>
        <taxon>Fungi</taxon>
        <taxon>Dikarya</taxon>
        <taxon>Ascomycota</taxon>
        <taxon>Saccharomycotina</taxon>
        <taxon>Pichiomycetes</taxon>
        <taxon>Metschnikowiaceae</taxon>
        <taxon>Candidozyma</taxon>
    </lineage>
</organism>
<reference evidence="3" key="1">
    <citation type="journal article" date="2015" name="BMC Genomics">
        <title>Draft genome of a commonly misdiagnosed multidrug resistant pathogen Candida auris.</title>
        <authorList>
            <person name="Chatterjee S."/>
            <person name="Alampalli S.V."/>
            <person name="Nageshan R.K."/>
            <person name="Chettiar S.T."/>
            <person name="Joshi S."/>
            <person name="Tatu U.S."/>
        </authorList>
    </citation>
    <scope>NUCLEOTIDE SEQUENCE [LARGE SCALE GENOMIC DNA]</scope>
    <source>
        <strain evidence="3">6684</strain>
    </source>
</reference>
<feature type="region of interest" description="Disordered" evidence="1">
    <location>
        <begin position="211"/>
        <end position="392"/>
    </location>
</feature>
<feature type="compositionally biased region" description="Low complexity" evidence="1">
    <location>
        <begin position="500"/>
        <end position="513"/>
    </location>
</feature>
<feature type="compositionally biased region" description="Acidic residues" evidence="1">
    <location>
        <begin position="611"/>
        <end position="631"/>
    </location>
</feature>
<feature type="compositionally biased region" description="Basic and acidic residues" evidence="1">
    <location>
        <begin position="325"/>
        <end position="341"/>
    </location>
</feature>
<dbReference type="EMBL" id="LGST01000029">
    <property type="protein sequence ID" value="KND98937.1"/>
    <property type="molecule type" value="Genomic_DNA"/>
</dbReference>
<dbReference type="Proteomes" id="UP000037122">
    <property type="component" value="Unassembled WGS sequence"/>
</dbReference>
<dbReference type="VEuPathDB" id="FungiDB:B9J08_001195"/>
<dbReference type="AlphaFoldDB" id="A0A0L0NXK1"/>
<feature type="region of interest" description="Disordered" evidence="1">
    <location>
        <begin position="568"/>
        <end position="705"/>
    </location>
</feature>
<evidence type="ECO:0000313" key="2">
    <source>
        <dbReference type="EMBL" id="KND98937.1"/>
    </source>
</evidence>
<feature type="compositionally biased region" description="Polar residues" evidence="1">
    <location>
        <begin position="928"/>
        <end position="937"/>
    </location>
</feature>
<feature type="compositionally biased region" description="Polar residues" evidence="1">
    <location>
        <begin position="211"/>
        <end position="224"/>
    </location>
</feature>
<dbReference type="VEuPathDB" id="FungiDB:CJJ09_003451"/>
<feature type="compositionally biased region" description="Low complexity" evidence="1">
    <location>
        <begin position="938"/>
        <end position="951"/>
    </location>
</feature>
<feature type="region of interest" description="Disordered" evidence="1">
    <location>
        <begin position="825"/>
        <end position="889"/>
    </location>
</feature>
<evidence type="ECO:0000313" key="3">
    <source>
        <dbReference type="Proteomes" id="UP000037122"/>
    </source>
</evidence>
<feature type="compositionally biased region" description="Polar residues" evidence="1">
    <location>
        <begin position="311"/>
        <end position="322"/>
    </location>
</feature>
<gene>
    <name evidence="2" type="ORF">QG37_04283</name>
</gene>
<evidence type="ECO:0000256" key="1">
    <source>
        <dbReference type="SAM" id="MobiDB-lite"/>
    </source>
</evidence>
<feature type="region of interest" description="Disordered" evidence="1">
    <location>
        <begin position="1"/>
        <end position="74"/>
    </location>
</feature>
<comment type="caution">
    <text evidence="2">The sequence shown here is derived from an EMBL/GenBank/DDBJ whole genome shotgun (WGS) entry which is preliminary data.</text>
</comment>
<dbReference type="VEuPathDB" id="FungiDB:QG37_04283"/>